<dbReference type="RefSeq" id="XP_013906709.1">
    <property type="nucleotide sequence ID" value="XM_014051255.1"/>
</dbReference>
<dbReference type="PANTHER" id="PTHR10159">
    <property type="entry name" value="DUAL SPECIFICITY PROTEIN PHOSPHATASE"/>
    <property type="match status" value="1"/>
</dbReference>
<name>A0A0D2MZ70_9CHLO</name>
<dbReference type="SUPFAM" id="SSF49879">
    <property type="entry name" value="SMAD/FHA domain"/>
    <property type="match status" value="1"/>
</dbReference>
<evidence type="ECO:0000259" key="5">
    <source>
        <dbReference type="PROSITE" id="PS50006"/>
    </source>
</evidence>
<dbReference type="GO" id="GO:0017017">
    <property type="term" value="F:MAP kinase tyrosine/serine/threonine phosphatase activity"/>
    <property type="evidence" value="ECO:0007669"/>
    <property type="project" value="TreeGrafter"/>
</dbReference>
<evidence type="ECO:0000313" key="9">
    <source>
        <dbReference type="EMBL" id="KIZ07690.1"/>
    </source>
</evidence>
<comment type="similarity">
    <text evidence="1">Belongs to the protein-tyrosine phosphatase family. Non-receptor class dual specificity subfamily.</text>
</comment>
<dbReference type="EC" id="3.1.3.48" evidence="2"/>
<keyword evidence="4" id="KW-0904">Protein phosphatase</keyword>
<dbReference type="SMART" id="SM00195">
    <property type="entry name" value="DSPc"/>
    <property type="match status" value="1"/>
</dbReference>
<keyword evidence="3" id="KW-0378">Hydrolase</keyword>
<dbReference type="SMART" id="SM00240">
    <property type="entry name" value="FHA"/>
    <property type="match status" value="1"/>
</dbReference>
<keyword evidence="10" id="KW-1185">Reference proteome</keyword>
<evidence type="ECO:0000256" key="1">
    <source>
        <dbReference type="ARBA" id="ARBA00008601"/>
    </source>
</evidence>
<dbReference type="PROSITE" id="PS00383">
    <property type="entry name" value="TYR_PHOSPHATASE_1"/>
    <property type="match status" value="1"/>
</dbReference>
<dbReference type="PANTHER" id="PTHR10159:SF519">
    <property type="entry name" value="DUAL SPECIFICITY PROTEIN PHOSPHATASE MPK3"/>
    <property type="match status" value="1"/>
</dbReference>
<evidence type="ECO:0000256" key="3">
    <source>
        <dbReference type="ARBA" id="ARBA00022801"/>
    </source>
</evidence>
<evidence type="ECO:0000259" key="6">
    <source>
        <dbReference type="PROSITE" id="PS50054"/>
    </source>
</evidence>
<dbReference type="Pfam" id="PF00782">
    <property type="entry name" value="DSPc"/>
    <property type="match status" value="1"/>
</dbReference>
<dbReference type="AlphaFoldDB" id="A0A0D2MZ70"/>
<dbReference type="PROSITE" id="PS50054">
    <property type="entry name" value="TYR_PHOSPHATASE_DUAL"/>
    <property type="match status" value="1"/>
</dbReference>
<dbReference type="InterPro" id="IPR000387">
    <property type="entry name" value="Tyr_Pase_dom"/>
</dbReference>
<dbReference type="Gene3D" id="3.90.190.10">
    <property type="entry name" value="Protein tyrosine phosphatase superfamily"/>
    <property type="match status" value="1"/>
</dbReference>
<dbReference type="Gene3D" id="2.60.200.20">
    <property type="match status" value="1"/>
</dbReference>
<dbReference type="GO" id="GO:0016301">
    <property type="term" value="F:kinase activity"/>
    <property type="evidence" value="ECO:0007669"/>
    <property type="project" value="UniProtKB-KW"/>
</dbReference>
<dbReference type="GO" id="GO:0005737">
    <property type="term" value="C:cytoplasm"/>
    <property type="evidence" value="ECO:0007669"/>
    <property type="project" value="TreeGrafter"/>
</dbReference>
<dbReference type="Pfam" id="PF00498">
    <property type="entry name" value="FHA"/>
    <property type="match status" value="1"/>
</dbReference>
<dbReference type="Gene3D" id="3.40.250.10">
    <property type="entry name" value="Rhodanese-like domain"/>
    <property type="match status" value="1"/>
</dbReference>
<keyword evidence="9" id="KW-0418">Kinase</keyword>
<dbReference type="GO" id="GO:0043409">
    <property type="term" value="P:negative regulation of MAPK cascade"/>
    <property type="evidence" value="ECO:0007669"/>
    <property type="project" value="TreeGrafter"/>
</dbReference>
<accession>A0A0D2MZ70</accession>
<dbReference type="KEGG" id="mng:MNEG_0253"/>
<dbReference type="InterPro" id="IPR001763">
    <property type="entry name" value="Rhodanese-like_dom"/>
</dbReference>
<dbReference type="InterPro" id="IPR008984">
    <property type="entry name" value="SMAD_FHA_dom_sf"/>
</dbReference>
<dbReference type="PROSITE" id="PS50056">
    <property type="entry name" value="TYR_PHOSPHATASE_2"/>
    <property type="match status" value="1"/>
</dbReference>
<evidence type="ECO:0000256" key="4">
    <source>
        <dbReference type="ARBA" id="ARBA00022912"/>
    </source>
</evidence>
<evidence type="ECO:0000313" key="10">
    <source>
        <dbReference type="Proteomes" id="UP000054498"/>
    </source>
</evidence>
<dbReference type="InterPro" id="IPR036873">
    <property type="entry name" value="Rhodanese-like_dom_sf"/>
</dbReference>
<dbReference type="InterPro" id="IPR000340">
    <property type="entry name" value="Dual-sp_phosphatase_cat-dom"/>
</dbReference>
<dbReference type="InterPro" id="IPR020422">
    <property type="entry name" value="TYR_PHOSPHATASE_DUAL_dom"/>
</dbReference>
<dbReference type="GO" id="GO:0008330">
    <property type="term" value="F:protein tyrosine/threonine phosphatase activity"/>
    <property type="evidence" value="ECO:0007669"/>
    <property type="project" value="TreeGrafter"/>
</dbReference>
<dbReference type="PROSITE" id="PS50206">
    <property type="entry name" value="RHODANESE_3"/>
    <property type="match status" value="1"/>
</dbReference>
<reference evidence="9 10" key="1">
    <citation type="journal article" date="2013" name="BMC Genomics">
        <title>Reconstruction of the lipid metabolism for the microalga Monoraphidium neglectum from its genome sequence reveals characteristics suitable for biofuel production.</title>
        <authorList>
            <person name="Bogen C."/>
            <person name="Al-Dilaimi A."/>
            <person name="Albersmeier A."/>
            <person name="Wichmann J."/>
            <person name="Grundmann M."/>
            <person name="Rupp O."/>
            <person name="Lauersen K.J."/>
            <person name="Blifernez-Klassen O."/>
            <person name="Kalinowski J."/>
            <person name="Goesmann A."/>
            <person name="Mussgnug J.H."/>
            <person name="Kruse O."/>
        </authorList>
    </citation>
    <scope>NUCLEOTIDE SEQUENCE [LARGE SCALE GENOMIC DNA]</scope>
    <source>
        <strain evidence="9 10">SAG 48.87</strain>
    </source>
</reference>
<dbReference type="SUPFAM" id="SSF52799">
    <property type="entry name" value="(Phosphotyrosine protein) phosphatases II"/>
    <property type="match status" value="1"/>
</dbReference>
<dbReference type="EMBL" id="KK100238">
    <property type="protein sequence ID" value="KIZ07690.1"/>
    <property type="molecule type" value="Genomic_DNA"/>
</dbReference>
<keyword evidence="9" id="KW-0808">Transferase</keyword>
<organism evidence="9 10">
    <name type="scientific">Monoraphidium neglectum</name>
    <dbReference type="NCBI Taxonomy" id="145388"/>
    <lineage>
        <taxon>Eukaryota</taxon>
        <taxon>Viridiplantae</taxon>
        <taxon>Chlorophyta</taxon>
        <taxon>core chlorophytes</taxon>
        <taxon>Chlorophyceae</taxon>
        <taxon>CS clade</taxon>
        <taxon>Sphaeropleales</taxon>
        <taxon>Selenastraceae</taxon>
        <taxon>Monoraphidium</taxon>
    </lineage>
</organism>
<protein>
    <recommendedName>
        <fullName evidence="2">protein-tyrosine-phosphatase</fullName>
        <ecNumber evidence="2">3.1.3.48</ecNumber>
    </recommendedName>
</protein>
<dbReference type="PROSITE" id="PS50006">
    <property type="entry name" value="FHA_DOMAIN"/>
    <property type="match status" value="1"/>
</dbReference>
<dbReference type="STRING" id="145388.A0A0D2MZ70"/>
<feature type="domain" description="Rhodanese" evidence="8">
    <location>
        <begin position="21"/>
        <end position="51"/>
    </location>
</feature>
<dbReference type="InterPro" id="IPR016130">
    <property type="entry name" value="Tyr_Pase_AS"/>
</dbReference>
<sequence>MAAAKAVDAGALFRVFTACPNDPRVLILDVRPLKQFKRGHVLHSFCVRLSADGRALLDYSQASYDVTWSQDCWWGRPVIAYGPAGLSKEHPVLAFLSKEGRCASLGYFKDGFEALEAKHPYLVTASVKQGCIKHICTIHNHPENLVVPPGIKQLRLELPDVEGADISQHFNPAYEFLSEGARLKEPALVHCGAGVSRSAALVAMFLMRSTPGVTARAALDRVRAARSMVLPNDGFWRVLCALEAGLGVPQQDRSDPNATTGFAGADAPVVELAKDAAGERVADAVAAAAAAAAARGQKGWLLVFGVSKPEGPVGKVVLGPVGPHQRIVFGRAPAPACDVTLEHLSVSRQHAALTVDGAGGVLVTDLGSAHGTRLGDTWIKAQVQRGVPQGGVLRFGASTRAYTLERIEKVA</sequence>
<feature type="domain" description="Tyrosine specific protein phosphatases" evidence="7">
    <location>
        <begin position="164"/>
        <end position="237"/>
    </location>
</feature>
<proteinExistence type="inferred from homology"/>
<gene>
    <name evidence="9" type="ORF">MNEG_0253</name>
</gene>
<dbReference type="SUPFAM" id="SSF52821">
    <property type="entry name" value="Rhodanese/Cell cycle control phosphatase"/>
    <property type="match status" value="1"/>
</dbReference>
<evidence type="ECO:0000256" key="2">
    <source>
        <dbReference type="ARBA" id="ARBA00013064"/>
    </source>
</evidence>
<dbReference type="CDD" id="cd14498">
    <property type="entry name" value="DSP"/>
    <property type="match status" value="1"/>
</dbReference>
<dbReference type="GO" id="GO:0033550">
    <property type="term" value="F:MAP kinase tyrosine phosphatase activity"/>
    <property type="evidence" value="ECO:0007669"/>
    <property type="project" value="TreeGrafter"/>
</dbReference>
<dbReference type="GeneID" id="25726371"/>
<dbReference type="InterPro" id="IPR029021">
    <property type="entry name" value="Prot-tyrosine_phosphatase-like"/>
</dbReference>
<dbReference type="InterPro" id="IPR000253">
    <property type="entry name" value="FHA_dom"/>
</dbReference>
<dbReference type="OrthoDB" id="10252009at2759"/>
<dbReference type="Proteomes" id="UP000054498">
    <property type="component" value="Unassembled WGS sequence"/>
</dbReference>
<feature type="domain" description="Tyrosine-protein phosphatase" evidence="6">
    <location>
        <begin position="98"/>
        <end position="248"/>
    </location>
</feature>
<feature type="domain" description="FHA" evidence="5">
    <location>
        <begin position="327"/>
        <end position="379"/>
    </location>
</feature>
<evidence type="ECO:0000259" key="7">
    <source>
        <dbReference type="PROSITE" id="PS50056"/>
    </source>
</evidence>
<evidence type="ECO:0000259" key="8">
    <source>
        <dbReference type="PROSITE" id="PS50206"/>
    </source>
</evidence>